<keyword evidence="2" id="KW-0560">Oxidoreductase</keyword>
<dbReference type="Proteomes" id="UP001597182">
    <property type="component" value="Unassembled WGS sequence"/>
</dbReference>
<dbReference type="NCBIfam" id="TIGR03617">
    <property type="entry name" value="F420_MSMEG_2256"/>
    <property type="match status" value="1"/>
</dbReference>
<sequence>MLVEAVVDVRNDPEGVEAAAVRAEQEGYSGVGIPETQHDVFVALGLAARATERITLQSAIAVAFARTPMTLAMAANDITLISKGRFELGIGSQVKPHIERRFGMPWSRPAARMEEFVGAMRAIWDAFASGERLDVRGEFYSHTLLTEIFSPGPNPYGNPPVLLAAVGTRMIEVAGRVTDGIMCHPLTSKRYMSDVILPTLRDARGGDLDGFTVSMPAFVVLGADEQARARALAGTRRQIAFYASTPAYRPVLEAHGWEDLHVRLNGLSRRQAWDEMAGLIDDEIVDTFAVGGTPEQAAAGLRERFGGLATRLSLNTPYEADPELVLATAKALRENG</sequence>
<dbReference type="InterPro" id="IPR036661">
    <property type="entry name" value="Luciferase-like_sf"/>
</dbReference>
<gene>
    <name evidence="2" type="ORF">ACFQ34_06125</name>
</gene>
<dbReference type="Pfam" id="PF00296">
    <property type="entry name" value="Bac_luciferase"/>
    <property type="match status" value="1"/>
</dbReference>
<evidence type="ECO:0000259" key="1">
    <source>
        <dbReference type="Pfam" id="PF00296"/>
    </source>
</evidence>
<dbReference type="InterPro" id="IPR011251">
    <property type="entry name" value="Luciferase-like_dom"/>
</dbReference>
<dbReference type="RefSeq" id="WP_013674814.1">
    <property type="nucleotide sequence ID" value="NZ_BAABKS010000079.1"/>
</dbReference>
<dbReference type="GO" id="GO:0016491">
    <property type="term" value="F:oxidoreductase activity"/>
    <property type="evidence" value="ECO:0007669"/>
    <property type="project" value="UniProtKB-KW"/>
</dbReference>
<reference evidence="3" key="1">
    <citation type="journal article" date="2019" name="Int. J. Syst. Evol. Microbiol.">
        <title>The Global Catalogue of Microorganisms (GCM) 10K type strain sequencing project: providing services to taxonomists for standard genome sequencing and annotation.</title>
        <authorList>
            <consortium name="The Broad Institute Genomics Platform"/>
            <consortium name="The Broad Institute Genome Sequencing Center for Infectious Disease"/>
            <person name="Wu L."/>
            <person name="Ma J."/>
        </authorList>
    </citation>
    <scope>NUCLEOTIDE SEQUENCE [LARGE SCALE GENOMIC DNA]</scope>
    <source>
        <strain evidence="3">CCUG 49018</strain>
    </source>
</reference>
<dbReference type="PANTHER" id="PTHR43244:SF2">
    <property type="entry name" value="CONSERVED HYPOTHETICAL ALANINE AND PROLINE-RICH PROTEIN"/>
    <property type="match status" value="1"/>
</dbReference>
<dbReference type="EC" id="1.-.-.-" evidence="2"/>
<protein>
    <submittedName>
        <fullName evidence="2">TIGR03617 family F420-dependent LLM class oxidoreductase</fullName>
        <ecNumber evidence="2">1.-.-.-</ecNumber>
    </submittedName>
</protein>
<dbReference type="Gene3D" id="3.20.20.30">
    <property type="entry name" value="Luciferase-like domain"/>
    <property type="match status" value="1"/>
</dbReference>
<feature type="domain" description="Luciferase-like" evidence="1">
    <location>
        <begin position="13"/>
        <end position="306"/>
    </location>
</feature>
<dbReference type="CDD" id="cd01097">
    <property type="entry name" value="Tetrahydromethanopterin_reductase"/>
    <property type="match status" value="1"/>
</dbReference>
<keyword evidence="3" id="KW-1185">Reference proteome</keyword>
<dbReference type="InterPro" id="IPR050564">
    <property type="entry name" value="F420-G6PD/mer"/>
</dbReference>
<evidence type="ECO:0000313" key="3">
    <source>
        <dbReference type="Proteomes" id="UP001597182"/>
    </source>
</evidence>
<comment type="caution">
    <text evidence="2">The sequence shown here is derived from an EMBL/GenBank/DDBJ whole genome shotgun (WGS) entry which is preliminary data.</text>
</comment>
<organism evidence="2 3">
    <name type="scientific">Pseudonocardia benzenivorans</name>
    <dbReference type="NCBI Taxonomy" id="228005"/>
    <lineage>
        <taxon>Bacteria</taxon>
        <taxon>Bacillati</taxon>
        <taxon>Actinomycetota</taxon>
        <taxon>Actinomycetes</taxon>
        <taxon>Pseudonocardiales</taxon>
        <taxon>Pseudonocardiaceae</taxon>
        <taxon>Pseudonocardia</taxon>
    </lineage>
</organism>
<evidence type="ECO:0000313" key="2">
    <source>
        <dbReference type="EMBL" id="MFD1232856.1"/>
    </source>
</evidence>
<dbReference type="PANTHER" id="PTHR43244">
    <property type="match status" value="1"/>
</dbReference>
<dbReference type="InterPro" id="IPR019919">
    <property type="entry name" value="Lucif-like_OxRdtase_MSMEG_2256"/>
</dbReference>
<proteinExistence type="predicted"/>
<dbReference type="SUPFAM" id="SSF51679">
    <property type="entry name" value="Bacterial luciferase-like"/>
    <property type="match status" value="1"/>
</dbReference>
<accession>A0ABW3VDH8</accession>
<name>A0ABW3VDH8_9PSEU</name>
<dbReference type="EMBL" id="JBHTMB010000042">
    <property type="protein sequence ID" value="MFD1232856.1"/>
    <property type="molecule type" value="Genomic_DNA"/>
</dbReference>